<dbReference type="RefSeq" id="WP_201919335.1">
    <property type="nucleotide sequence ID" value="NZ_JAERQG010000001.1"/>
</dbReference>
<comment type="caution">
    <text evidence="2">The sequence shown here is derived from an EMBL/GenBank/DDBJ whole genome shotgun (WGS) entry which is preliminary data.</text>
</comment>
<keyword evidence="1" id="KW-0812">Transmembrane</keyword>
<evidence type="ECO:0000313" key="2">
    <source>
        <dbReference type="EMBL" id="MBL0764739.1"/>
    </source>
</evidence>
<protein>
    <recommendedName>
        <fullName evidence="4">FUSC family protein</fullName>
    </recommendedName>
</protein>
<gene>
    <name evidence="2" type="ORF">JKP34_05720</name>
</gene>
<accession>A0A937AFP4</accession>
<reference evidence="2" key="1">
    <citation type="submission" date="2021-01" db="EMBL/GenBank/DDBJ databases">
        <title>Marivirga sp. nov., isolated from intertidal surface sediments.</title>
        <authorList>
            <person name="Zhang M."/>
        </authorList>
    </citation>
    <scope>NUCLEOTIDE SEQUENCE</scope>
    <source>
        <strain evidence="2">SM1354</strain>
    </source>
</reference>
<evidence type="ECO:0008006" key="4">
    <source>
        <dbReference type="Google" id="ProtNLM"/>
    </source>
</evidence>
<organism evidence="2 3">
    <name type="scientific">Marivirga atlantica</name>
    <dbReference type="NCBI Taxonomy" id="1548457"/>
    <lineage>
        <taxon>Bacteria</taxon>
        <taxon>Pseudomonadati</taxon>
        <taxon>Bacteroidota</taxon>
        <taxon>Cytophagia</taxon>
        <taxon>Cytophagales</taxon>
        <taxon>Marivirgaceae</taxon>
        <taxon>Marivirga</taxon>
    </lineage>
</organism>
<feature type="transmembrane region" description="Helical" evidence="1">
    <location>
        <begin position="52"/>
        <end position="69"/>
    </location>
</feature>
<sequence length="87" mass="9815">MENSLLAEMTDEQLLLEKKKMQKSKMLNALVIGFLGGVVGVGLVAAFKSKNFVIIIPMLFPIYFMYKMLTKPNKHAELEALLKERGL</sequence>
<evidence type="ECO:0000313" key="3">
    <source>
        <dbReference type="Proteomes" id="UP000642920"/>
    </source>
</evidence>
<dbReference type="Proteomes" id="UP000642920">
    <property type="component" value="Unassembled WGS sequence"/>
</dbReference>
<name>A0A937AFP4_9BACT</name>
<keyword evidence="3" id="KW-1185">Reference proteome</keyword>
<dbReference type="EMBL" id="JAERQG010000001">
    <property type="protein sequence ID" value="MBL0764739.1"/>
    <property type="molecule type" value="Genomic_DNA"/>
</dbReference>
<evidence type="ECO:0000256" key="1">
    <source>
        <dbReference type="SAM" id="Phobius"/>
    </source>
</evidence>
<proteinExistence type="predicted"/>
<keyword evidence="1" id="KW-0472">Membrane</keyword>
<keyword evidence="1" id="KW-1133">Transmembrane helix</keyword>
<dbReference type="AlphaFoldDB" id="A0A937AFP4"/>
<feature type="transmembrane region" description="Helical" evidence="1">
    <location>
        <begin position="26"/>
        <end position="46"/>
    </location>
</feature>